<accession>A0ABP1ABT8</accession>
<feature type="region of interest" description="Disordered" evidence="8">
    <location>
        <begin position="268"/>
        <end position="344"/>
    </location>
</feature>
<feature type="transmembrane region" description="Helical" evidence="9">
    <location>
        <begin position="661"/>
        <end position="680"/>
    </location>
</feature>
<evidence type="ECO:0000256" key="5">
    <source>
        <dbReference type="ARBA" id="ARBA00023054"/>
    </source>
</evidence>
<evidence type="ECO:0000256" key="3">
    <source>
        <dbReference type="ARBA" id="ARBA00022989"/>
    </source>
</evidence>
<feature type="compositionally biased region" description="Basic and acidic residues" evidence="8">
    <location>
        <begin position="42"/>
        <end position="53"/>
    </location>
</feature>
<evidence type="ECO:0000313" key="11">
    <source>
        <dbReference type="Proteomes" id="UP001497522"/>
    </source>
</evidence>
<keyword evidence="4" id="KW-0333">Golgi apparatus</keyword>
<dbReference type="EMBL" id="OZ023711">
    <property type="protein sequence ID" value="CAK9860002.1"/>
    <property type="molecule type" value="Genomic_DNA"/>
</dbReference>
<evidence type="ECO:0008006" key="12">
    <source>
        <dbReference type="Google" id="ProtNLM"/>
    </source>
</evidence>
<gene>
    <name evidence="10" type="ORF">CSSPJE1EN2_LOCUS2997</name>
</gene>
<keyword evidence="5 7" id="KW-0175">Coiled coil</keyword>
<keyword evidence="6 9" id="KW-0472">Membrane</keyword>
<evidence type="ECO:0000256" key="9">
    <source>
        <dbReference type="SAM" id="Phobius"/>
    </source>
</evidence>
<evidence type="ECO:0000256" key="2">
    <source>
        <dbReference type="ARBA" id="ARBA00022692"/>
    </source>
</evidence>
<evidence type="ECO:0000256" key="4">
    <source>
        <dbReference type="ARBA" id="ARBA00023034"/>
    </source>
</evidence>
<feature type="compositionally biased region" description="Polar residues" evidence="8">
    <location>
        <begin position="291"/>
        <end position="304"/>
    </location>
</feature>
<evidence type="ECO:0000256" key="8">
    <source>
        <dbReference type="SAM" id="MobiDB-lite"/>
    </source>
</evidence>
<name>A0ABP1ABT8_9BRYO</name>
<evidence type="ECO:0000313" key="10">
    <source>
        <dbReference type="EMBL" id="CAK9860002.1"/>
    </source>
</evidence>
<comment type="subcellular location">
    <subcellularLocation>
        <location evidence="1">Golgi apparatus membrane</location>
    </subcellularLocation>
</comment>
<sequence>MAGWISSRLKAAEQLLQQIDQQAAGSLRKQERQVVEAPTRSTIDEHGSRDGLKNHNTSLLQTPKKERHEVLSGGKARQSEMLLQAQGPPGSRRNIPGSGSTKPAPVTQDWTELLGSGELVPPAAPSSVARSSSKGSGEHEPREQELMDVAHHEHDVRSLQTVVENAIRIKVGSTELNAPGQAGEAIGEVFAEEPPPVHDEEGKDNGSAAILAADHALEIAEFDKRLTLLRKDADLTTFTDSVGQTDATPREELLQGLVKNDFAVKQEVAEEERGNGEQREEALGATPAALETTNLPSEIVWENTNQEDFDEDIGEGSTISSSEEESERSGSDSESDSEYEERVRRRRERRRDIAIRRAAKAAAAEAARAAIRDREDLVAKLEKEKEALEHLLAEKEEEQVKDAVELRRSIKEVIHAVEIEKHQHTLTRREGLAHEAHLEAKNAELTKALAAAERNLEDEVCCLVPFQASNAWLMSVISGCDNVACMKVIYELGPKSMTLMIVPNAEQAKELEEKIAIASEAHYTPSVMELELQTRLNQLTDHLIQKQAQVEALSTEKATLHFRLEAASNTLREAKSAAQSRASKRNKANSGGGNWSMYDDDIEYGLSRPYSSKDKGFVQADFDHPITQGTGSHPVMQLVLQMDSLFLGGARILRTHNSARALAGLYLFALHGWVLFVLYMHSRAGKESNPALLMQMGVNSLRNLTADPNATSGIRD</sequence>
<evidence type="ECO:0000256" key="1">
    <source>
        <dbReference type="ARBA" id="ARBA00004394"/>
    </source>
</evidence>
<organism evidence="10 11">
    <name type="scientific">Sphagnum jensenii</name>
    <dbReference type="NCBI Taxonomy" id="128206"/>
    <lineage>
        <taxon>Eukaryota</taxon>
        <taxon>Viridiplantae</taxon>
        <taxon>Streptophyta</taxon>
        <taxon>Embryophyta</taxon>
        <taxon>Bryophyta</taxon>
        <taxon>Sphagnophytina</taxon>
        <taxon>Sphagnopsida</taxon>
        <taxon>Sphagnales</taxon>
        <taxon>Sphagnaceae</taxon>
        <taxon>Sphagnum</taxon>
    </lineage>
</organism>
<keyword evidence="2 9" id="KW-0812">Transmembrane</keyword>
<reference evidence="10" key="1">
    <citation type="submission" date="2024-03" db="EMBL/GenBank/DDBJ databases">
        <authorList>
            <consortium name="ELIXIR-Norway"/>
            <consortium name="Elixir Norway"/>
        </authorList>
    </citation>
    <scope>NUCLEOTIDE SEQUENCE</scope>
</reference>
<feature type="region of interest" description="Disordered" evidence="8">
    <location>
        <begin position="23"/>
        <end position="143"/>
    </location>
</feature>
<dbReference type="Pfam" id="PF09787">
    <property type="entry name" value="Golgin_A5"/>
    <property type="match status" value="1"/>
</dbReference>
<evidence type="ECO:0000256" key="7">
    <source>
        <dbReference type="SAM" id="Coils"/>
    </source>
</evidence>
<feature type="compositionally biased region" description="Acidic residues" evidence="8">
    <location>
        <begin position="305"/>
        <end position="314"/>
    </location>
</feature>
<feature type="coiled-coil region" evidence="7">
    <location>
        <begin position="364"/>
        <end position="455"/>
    </location>
</feature>
<keyword evidence="11" id="KW-1185">Reference proteome</keyword>
<evidence type="ECO:0000256" key="6">
    <source>
        <dbReference type="ARBA" id="ARBA00023136"/>
    </source>
</evidence>
<protein>
    <recommendedName>
        <fullName evidence="12">Golgin candidate 2</fullName>
    </recommendedName>
</protein>
<dbReference type="PANTHER" id="PTHR13815:SF5">
    <property type="entry name" value="GOLGIN CANDIDATE 2"/>
    <property type="match status" value="1"/>
</dbReference>
<dbReference type="Proteomes" id="UP001497522">
    <property type="component" value="Chromosome 10"/>
</dbReference>
<keyword evidence="3 9" id="KW-1133">Transmembrane helix</keyword>
<feature type="compositionally biased region" description="Basic and acidic residues" evidence="8">
    <location>
        <begin position="268"/>
        <end position="282"/>
    </location>
</feature>
<proteinExistence type="predicted"/>
<dbReference type="PANTHER" id="PTHR13815">
    <property type="entry name" value="GOLGIN-84"/>
    <property type="match status" value="1"/>
</dbReference>
<dbReference type="InterPro" id="IPR019177">
    <property type="entry name" value="Golgin_subfamily_A_member_5"/>
</dbReference>